<reference evidence="5 6" key="1">
    <citation type="submission" date="2020-04" db="EMBL/GenBank/DDBJ databases">
        <title>Flammeovirga sp. SR4, a novel species isolated from seawater.</title>
        <authorList>
            <person name="Wang X."/>
        </authorList>
    </citation>
    <scope>NUCLEOTIDE SEQUENCE [LARGE SCALE GENOMIC DNA]</scope>
    <source>
        <strain evidence="5 6">SR4</strain>
    </source>
</reference>
<dbReference type="Pfam" id="PF02678">
    <property type="entry name" value="Pirin"/>
    <property type="match status" value="1"/>
</dbReference>
<protein>
    <submittedName>
        <fullName evidence="5">Pirin family protein</fullName>
    </submittedName>
</protein>
<sequence>MKRQLKRNQQGRGGFQYIVDPQTRRDLQPFVFFDAGVSKRNDEGMFFGMHPHSGIGIITYFEGGNLVHQDSGNNDDIIKSGGVQWINAGNGIFHAEGYRMPKGVNPFDSWELAIHQLWLQLPPELENGSTGYLNLQPENIPLVDNVKVIAGEYKGVKSNLDIPFDITYLDVSLKEGEKFVLETPLNQTRGFIFLRSGEASIYEDELTTNTLHILEENDGEIEIIAKENTKFVIGLTVPTDHKMFLGGGSIHTNKLSFEKAQENIQSLSSTVI</sequence>
<feature type="binding site" evidence="2">
    <location>
        <position position="52"/>
    </location>
    <ligand>
        <name>Fe cation</name>
        <dbReference type="ChEBI" id="CHEBI:24875"/>
    </ligand>
</feature>
<dbReference type="CDD" id="cd02247">
    <property type="entry name" value="cupin_pirin_C"/>
    <property type="match status" value="1"/>
</dbReference>
<evidence type="ECO:0000256" key="3">
    <source>
        <dbReference type="RuleBase" id="RU003457"/>
    </source>
</evidence>
<feature type="binding site" evidence="2">
    <location>
        <position position="94"/>
    </location>
    <ligand>
        <name>Fe cation</name>
        <dbReference type="ChEBI" id="CHEBI:24875"/>
    </ligand>
</feature>
<keyword evidence="2" id="KW-0479">Metal-binding</keyword>
<name>A0A7X8SHC5_9BACT</name>
<keyword evidence="2" id="KW-0408">Iron</keyword>
<dbReference type="InterPro" id="IPR014710">
    <property type="entry name" value="RmlC-like_jellyroll"/>
</dbReference>
<keyword evidence="6" id="KW-1185">Reference proteome</keyword>
<dbReference type="InterPro" id="IPR003829">
    <property type="entry name" value="Pirin_N_dom"/>
</dbReference>
<dbReference type="AlphaFoldDB" id="A0A7X8SHC5"/>
<evidence type="ECO:0000313" key="6">
    <source>
        <dbReference type="Proteomes" id="UP000585050"/>
    </source>
</evidence>
<dbReference type="InterPro" id="IPR011051">
    <property type="entry name" value="RmlC_Cupin_sf"/>
</dbReference>
<gene>
    <name evidence="5" type="ORF">HGP29_03410</name>
</gene>
<evidence type="ECO:0000256" key="2">
    <source>
        <dbReference type="PIRSR" id="PIRSR006232-1"/>
    </source>
</evidence>
<dbReference type="PANTHER" id="PTHR13903">
    <property type="entry name" value="PIRIN-RELATED"/>
    <property type="match status" value="1"/>
</dbReference>
<dbReference type="Proteomes" id="UP000585050">
    <property type="component" value="Unassembled WGS sequence"/>
</dbReference>
<dbReference type="PIRSF" id="PIRSF006232">
    <property type="entry name" value="Pirin"/>
    <property type="match status" value="1"/>
</dbReference>
<evidence type="ECO:0000313" key="5">
    <source>
        <dbReference type="EMBL" id="NLR90235.1"/>
    </source>
</evidence>
<evidence type="ECO:0000256" key="1">
    <source>
        <dbReference type="ARBA" id="ARBA00008416"/>
    </source>
</evidence>
<feature type="binding site" evidence="2">
    <location>
        <position position="50"/>
    </location>
    <ligand>
        <name>Fe cation</name>
        <dbReference type="ChEBI" id="CHEBI:24875"/>
    </ligand>
</feature>
<organism evidence="5 6">
    <name type="scientific">Flammeovirga agarivorans</name>
    <dbReference type="NCBI Taxonomy" id="2726742"/>
    <lineage>
        <taxon>Bacteria</taxon>
        <taxon>Pseudomonadati</taxon>
        <taxon>Bacteroidota</taxon>
        <taxon>Cytophagia</taxon>
        <taxon>Cytophagales</taxon>
        <taxon>Flammeovirgaceae</taxon>
        <taxon>Flammeovirga</taxon>
    </lineage>
</organism>
<comment type="cofactor">
    <cofactor evidence="2">
        <name>Fe cation</name>
        <dbReference type="ChEBI" id="CHEBI:24875"/>
    </cofactor>
    <text evidence="2">Binds 1 Fe cation per subunit.</text>
</comment>
<dbReference type="RefSeq" id="WP_168880943.1">
    <property type="nucleotide sequence ID" value="NZ_JABAIL010000001.1"/>
</dbReference>
<dbReference type="GO" id="GO:0046872">
    <property type="term" value="F:metal ion binding"/>
    <property type="evidence" value="ECO:0007669"/>
    <property type="project" value="UniProtKB-KW"/>
</dbReference>
<dbReference type="InterPro" id="IPR012093">
    <property type="entry name" value="Pirin"/>
</dbReference>
<dbReference type="PANTHER" id="PTHR13903:SF8">
    <property type="entry name" value="PIRIN"/>
    <property type="match status" value="1"/>
</dbReference>
<proteinExistence type="inferred from homology"/>
<dbReference type="Gene3D" id="2.60.120.10">
    <property type="entry name" value="Jelly Rolls"/>
    <property type="match status" value="1"/>
</dbReference>
<comment type="similarity">
    <text evidence="1 3">Belongs to the pirin family.</text>
</comment>
<feature type="binding site" evidence="2">
    <location>
        <position position="96"/>
    </location>
    <ligand>
        <name>Fe cation</name>
        <dbReference type="ChEBI" id="CHEBI:24875"/>
    </ligand>
</feature>
<dbReference type="EMBL" id="JABAIL010000001">
    <property type="protein sequence ID" value="NLR90235.1"/>
    <property type="molecule type" value="Genomic_DNA"/>
</dbReference>
<evidence type="ECO:0000259" key="4">
    <source>
        <dbReference type="Pfam" id="PF02678"/>
    </source>
</evidence>
<feature type="domain" description="Pirin N-terminal" evidence="4">
    <location>
        <begin position="22"/>
        <end position="119"/>
    </location>
</feature>
<accession>A0A7X8SHC5</accession>
<comment type="caution">
    <text evidence="5">The sequence shown here is derived from an EMBL/GenBank/DDBJ whole genome shotgun (WGS) entry which is preliminary data.</text>
</comment>
<dbReference type="SUPFAM" id="SSF51182">
    <property type="entry name" value="RmlC-like cupins"/>
    <property type="match status" value="1"/>
</dbReference>